<feature type="transmembrane region" description="Helical" evidence="7">
    <location>
        <begin position="412"/>
        <end position="434"/>
    </location>
</feature>
<evidence type="ECO:0000256" key="7">
    <source>
        <dbReference type="SAM" id="Phobius"/>
    </source>
</evidence>
<dbReference type="PROSITE" id="PS00107">
    <property type="entry name" value="PROTEIN_KINASE_ATP"/>
    <property type="match status" value="1"/>
</dbReference>
<feature type="binding site" evidence="5">
    <location>
        <position position="99"/>
    </location>
    <ligand>
        <name>ATP</name>
        <dbReference type="ChEBI" id="CHEBI:30616"/>
    </ligand>
</feature>
<keyword evidence="3 9" id="KW-0418">Kinase</keyword>
<keyword evidence="4 5" id="KW-0067">ATP-binding</keyword>
<dbReference type="RefSeq" id="WP_341404950.1">
    <property type="nucleotide sequence ID" value="NZ_JBBUKT010000004.1"/>
</dbReference>
<reference evidence="9 10" key="1">
    <citation type="submission" date="2024-04" db="EMBL/GenBank/DDBJ databases">
        <title>Luteolibacter sp. isolated from soil.</title>
        <authorList>
            <person name="An J."/>
        </authorList>
    </citation>
    <scope>NUCLEOTIDE SEQUENCE [LARGE SCALE GENOMIC DNA]</scope>
    <source>
        <strain evidence="9 10">Y139</strain>
    </source>
</reference>
<keyword evidence="10" id="KW-1185">Reference proteome</keyword>
<proteinExistence type="predicted"/>
<dbReference type="PROSITE" id="PS00108">
    <property type="entry name" value="PROTEIN_KINASE_ST"/>
    <property type="match status" value="1"/>
</dbReference>
<dbReference type="Gene3D" id="3.30.200.20">
    <property type="entry name" value="Phosphorylase Kinase, domain 1"/>
    <property type="match status" value="1"/>
</dbReference>
<keyword evidence="7" id="KW-0472">Membrane</keyword>
<name>A0ABU9AWB7_9BACT</name>
<dbReference type="InterPro" id="IPR017441">
    <property type="entry name" value="Protein_kinase_ATP_BS"/>
</dbReference>
<dbReference type="Proteomes" id="UP001371305">
    <property type="component" value="Unassembled WGS sequence"/>
</dbReference>
<dbReference type="PANTHER" id="PTHR43289:SF6">
    <property type="entry name" value="SERINE_THREONINE-PROTEIN KINASE NEKL-3"/>
    <property type="match status" value="1"/>
</dbReference>
<keyword evidence="1 9" id="KW-0808">Transferase</keyword>
<keyword evidence="7" id="KW-1133">Transmembrane helix</keyword>
<gene>
    <name evidence="9" type="ORF">WKV53_12600</name>
</gene>
<dbReference type="InterPro" id="IPR008271">
    <property type="entry name" value="Ser/Thr_kinase_AS"/>
</dbReference>
<organism evidence="9 10">
    <name type="scientific">Luteolibacter soli</name>
    <dbReference type="NCBI Taxonomy" id="3135280"/>
    <lineage>
        <taxon>Bacteria</taxon>
        <taxon>Pseudomonadati</taxon>
        <taxon>Verrucomicrobiota</taxon>
        <taxon>Verrucomicrobiia</taxon>
        <taxon>Verrucomicrobiales</taxon>
        <taxon>Verrucomicrobiaceae</taxon>
        <taxon>Luteolibacter</taxon>
    </lineage>
</organism>
<dbReference type="CDD" id="cd14014">
    <property type="entry name" value="STKc_PknB_like"/>
    <property type="match status" value="1"/>
</dbReference>
<evidence type="ECO:0000256" key="1">
    <source>
        <dbReference type="ARBA" id="ARBA00022679"/>
    </source>
</evidence>
<keyword evidence="2 5" id="KW-0547">Nucleotide-binding</keyword>
<dbReference type="InterPro" id="IPR011009">
    <property type="entry name" value="Kinase-like_dom_sf"/>
</dbReference>
<comment type="caution">
    <text evidence="9">The sequence shown here is derived from an EMBL/GenBank/DDBJ whole genome shotgun (WGS) entry which is preliminary data.</text>
</comment>
<dbReference type="SMART" id="SM00220">
    <property type="entry name" value="S_TKc"/>
    <property type="match status" value="1"/>
</dbReference>
<dbReference type="Gene3D" id="1.10.510.10">
    <property type="entry name" value="Transferase(Phosphotransferase) domain 1"/>
    <property type="match status" value="1"/>
</dbReference>
<dbReference type="InterPro" id="IPR000719">
    <property type="entry name" value="Prot_kinase_dom"/>
</dbReference>
<evidence type="ECO:0000259" key="8">
    <source>
        <dbReference type="PROSITE" id="PS50011"/>
    </source>
</evidence>
<keyword evidence="7" id="KW-0812">Transmembrane</keyword>
<feature type="compositionally biased region" description="Basic and acidic residues" evidence="6">
    <location>
        <begin position="488"/>
        <end position="497"/>
    </location>
</feature>
<sequence length="809" mass="88643">MKGNPTAMEVRNPIACPKCGRPLPGDAPLGLCPGCLGQMNLCADTLADDDDVRAGPSIPPEDLAPHFPQLEIIECLGRGGMGVVYKARQKTLNRLVALKLLSPEREKDAEFAARFTREAQALARLSHPHIVTVHDFGHTGNFFFLLMEYVDGVNLRQALGAGRFTPEVALALVPPVCDALQYAHDRGIVHRDIKPENLLLDREGHVKIADFGIAKMLDVHPGNFAEPEGQTVGTPHYMAPEQRDTPLAADHRADIFSLGVVLYEMLTGELPGPQLLAPSRKAAVDVRLDEIVMRALESSPEQRWQTAGEMRTRIETLAVYAPPSAAAEMKQSPGSGDRAKRLLWFVAALLAAAFLGRWLLEILMILKSGGGFHPFQDPRGGFRLAEVALLFALVVFAWFTRRRDLESPYLHIMKNLSLSIVGSSLLVLVGGFTLGRYTQGSASDIAAGKSPVTKNISKRDTSGAAVAQAEDSTRHRRRPASAGASPGRESRGAKEAWENLAQGPERTAAVTGKATTLLNEKNPARRLQLFAEFIEKFETFDFEAIAASFAEHDQQGRLFPQEYDLFLSTAATLGGEEAMNKIFKPGDPLDHSPFGAQHSAMTAFATEDPQKATEWWNAMPESVVKNELARSLISGIAAKDSDHAWVSLDVFPQEERAQFMGDLVRQKISDQGAESAAQWLQGLKSQDGGDVANLKQAGFDSLLNAIVNLSPDKKSQYIDRFSDEPWMQASGFPARVARQWAQQNGTEAVNWAVGLPEAARSRTLLDAFDGWQQSDASGFQAWRTEHQSEDAFRDSIRALDEYSRAQNTH</sequence>
<dbReference type="GO" id="GO:0004674">
    <property type="term" value="F:protein serine/threonine kinase activity"/>
    <property type="evidence" value="ECO:0007669"/>
    <property type="project" value="UniProtKB-EC"/>
</dbReference>
<dbReference type="PROSITE" id="PS50011">
    <property type="entry name" value="PROTEIN_KINASE_DOM"/>
    <property type="match status" value="1"/>
</dbReference>
<evidence type="ECO:0000256" key="3">
    <source>
        <dbReference type="ARBA" id="ARBA00022777"/>
    </source>
</evidence>
<evidence type="ECO:0000256" key="6">
    <source>
        <dbReference type="SAM" id="MobiDB-lite"/>
    </source>
</evidence>
<dbReference type="EMBL" id="JBBUKT010000004">
    <property type="protein sequence ID" value="MEK7951347.1"/>
    <property type="molecule type" value="Genomic_DNA"/>
</dbReference>
<protein>
    <submittedName>
        <fullName evidence="9">Serine/threonine-protein kinase</fullName>
        <ecNumber evidence="9">2.7.11.1</ecNumber>
    </submittedName>
</protein>
<dbReference type="PANTHER" id="PTHR43289">
    <property type="entry name" value="MITOGEN-ACTIVATED PROTEIN KINASE KINASE KINASE 20-RELATED"/>
    <property type="match status" value="1"/>
</dbReference>
<evidence type="ECO:0000313" key="10">
    <source>
        <dbReference type="Proteomes" id="UP001371305"/>
    </source>
</evidence>
<evidence type="ECO:0000256" key="2">
    <source>
        <dbReference type="ARBA" id="ARBA00022741"/>
    </source>
</evidence>
<feature type="domain" description="Protein kinase" evidence="8">
    <location>
        <begin position="70"/>
        <end position="317"/>
    </location>
</feature>
<evidence type="ECO:0000256" key="5">
    <source>
        <dbReference type="PROSITE-ProRule" id="PRU10141"/>
    </source>
</evidence>
<feature type="transmembrane region" description="Helical" evidence="7">
    <location>
        <begin position="380"/>
        <end position="400"/>
    </location>
</feature>
<accession>A0ABU9AWB7</accession>
<dbReference type="EC" id="2.7.11.1" evidence="9"/>
<dbReference type="SUPFAM" id="SSF56112">
    <property type="entry name" value="Protein kinase-like (PK-like)"/>
    <property type="match status" value="1"/>
</dbReference>
<feature type="transmembrane region" description="Helical" evidence="7">
    <location>
        <begin position="342"/>
        <end position="360"/>
    </location>
</feature>
<dbReference type="Pfam" id="PF00069">
    <property type="entry name" value="Pkinase"/>
    <property type="match status" value="1"/>
</dbReference>
<feature type="region of interest" description="Disordered" evidence="6">
    <location>
        <begin position="453"/>
        <end position="499"/>
    </location>
</feature>
<evidence type="ECO:0000313" key="9">
    <source>
        <dbReference type="EMBL" id="MEK7951347.1"/>
    </source>
</evidence>
<evidence type="ECO:0000256" key="4">
    <source>
        <dbReference type="ARBA" id="ARBA00022840"/>
    </source>
</evidence>